<dbReference type="HOGENOM" id="CLU_035307_0_1_9"/>
<dbReference type="InterPro" id="IPR004681">
    <property type="entry name" value="TRAP_DctM"/>
</dbReference>
<gene>
    <name evidence="7" type="ORF">U729_963</name>
</gene>
<protein>
    <submittedName>
        <fullName evidence="7">DctM-like transporters family protein</fullName>
    </submittedName>
</protein>
<feature type="transmembrane region" description="Helical" evidence="6">
    <location>
        <begin position="421"/>
        <end position="438"/>
    </location>
</feature>
<dbReference type="eggNOG" id="COG1288">
    <property type="taxonomic scope" value="Bacteria"/>
</dbReference>
<evidence type="ECO:0000313" key="7">
    <source>
        <dbReference type="EMBL" id="AIY83678.1"/>
    </source>
</evidence>
<dbReference type="AlphaFoldDB" id="A0A0A7FVS2"/>
<feature type="transmembrane region" description="Helical" evidence="6">
    <location>
        <begin position="395"/>
        <end position="414"/>
    </location>
</feature>
<feature type="transmembrane region" description="Helical" evidence="6">
    <location>
        <begin position="182"/>
        <end position="205"/>
    </location>
</feature>
<evidence type="ECO:0000256" key="2">
    <source>
        <dbReference type="ARBA" id="ARBA00022475"/>
    </source>
</evidence>
<feature type="transmembrane region" description="Helical" evidence="6">
    <location>
        <begin position="322"/>
        <end position="343"/>
    </location>
</feature>
<dbReference type="GO" id="GO:0022857">
    <property type="term" value="F:transmembrane transporter activity"/>
    <property type="evidence" value="ECO:0007669"/>
    <property type="project" value="TreeGrafter"/>
</dbReference>
<evidence type="ECO:0000256" key="1">
    <source>
        <dbReference type="ARBA" id="ARBA00004651"/>
    </source>
</evidence>
<feature type="transmembrane region" description="Helical" evidence="6">
    <location>
        <begin position="477"/>
        <end position="498"/>
    </location>
</feature>
<keyword evidence="5 6" id="KW-0472">Membrane</keyword>
<evidence type="ECO:0000256" key="4">
    <source>
        <dbReference type="ARBA" id="ARBA00022989"/>
    </source>
</evidence>
<sequence>MKKKKKLSFPTAFTVLFIVLILSAVLTYIVPAGAYSKLSYNSEDKAFNITTPKGDVIKEPATENTLNKLGIKIGLEKFEDGSINKPIAIPNTYERVEQKPQGIVQIIQAPIEGTYNTIEIIMFILIIGGVMGILNVTGAFNAGIAELSRVTKGKEYILIILLNILIAIGGTTFGLAEETIALYPILISIFLAAGYDAIVCIATIYMGSAIGTMFSTVNPFSSVIASNAAGINFTEGLSFRAVGLVVATIIALVYIIRYANKIKKDPTKSLIYDQKEEIENKYLHESNKEVPEFTIRLKIMLIIFALAFVVMIYGVAARGWSFTEMTALFLVVGIIIGVISGIGEKAFVNNFVAGAADLVGVALIIGVARSINLILENGQISDTLLHYFSGIVNGMNGSVFIIIMLIIFVILGFFIPSSSGLAVLAIPIMAPLADTVGLPRDVIVSSYQFGQGLISFITPTGLILATLEMVDVTYNKWLKFIMPLMIYISIFAAVLLLIQVHF</sequence>
<dbReference type="PANTHER" id="PTHR33362">
    <property type="entry name" value="SIALIC ACID TRAP TRANSPORTER PERMEASE PROTEIN SIAT-RELATED"/>
    <property type="match status" value="1"/>
</dbReference>
<dbReference type="InterPro" id="IPR018385">
    <property type="entry name" value="C4_dicarb_anaerob_car-like"/>
</dbReference>
<feature type="transmembrane region" description="Helical" evidence="6">
    <location>
        <begin position="156"/>
        <end position="176"/>
    </location>
</feature>
<proteinExistence type="predicted"/>
<dbReference type="Proteomes" id="UP000030635">
    <property type="component" value="Chromosome"/>
</dbReference>
<feature type="transmembrane region" description="Helical" evidence="6">
    <location>
        <begin position="355"/>
        <end position="375"/>
    </location>
</feature>
<name>A0A0A7FVS2_9CLOT</name>
<dbReference type="KEGG" id="cbv:U729_963"/>
<dbReference type="PANTHER" id="PTHR33362:SF3">
    <property type="entry name" value="SIALIC ACID TRAP TRANSPORTER PERMEASE PROTEIN SIAT"/>
    <property type="match status" value="1"/>
</dbReference>
<organism evidence="7 8">
    <name type="scientific">Clostridium baratii str. Sullivan</name>
    <dbReference type="NCBI Taxonomy" id="1415775"/>
    <lineage>
        <taxon>Bacteria</taxon>
        <taxon>Bacillati</taxon>
        <taxon>Bacillota</taxon>
        <taxon>Clostridia</taxon>
        <taxon>Eubacteriales</taxon>
        <taxon>Clostridiaceae</taxon>
        <taxon>Clostridium</taxon>
    </lineage>
</organism>
<comment type="subcellular location">
    <subcellularLocation>
        <location evidence="1">Cell membrane</location>
        <topology evidence="1">Multi-pass membrane protein</topology>
    </subcellularLocation>
</comment>
<dbReference type="OrthoDB" id="255482at2"/>
<dbReference type="EMBL" id="CP006905">
    <property type="protein sequence ID" value="AIY83678.1"/>
    <property type="molecule type" value="Genomic_DNA"/>
</dbReference>
<dbReference type="GO" id="GO:0005886">
    <property type="term" value="C:plasma membrane"/>
    <property type="evidence" value="ECO:0007669"/>
    <property type="project" value="UniProtKB-SubCell"/>
</dbReference>
<accession>A0A0A7FVS2</accession>
<feature type="transmembrane region" description="Helical" evidence="6">
    <location>
        <begin position="120"/>
        <end position="144"/>
    </location>
</feature>
<keyword evidence="8" id="KW-1185">Reference proteome</keyword>
<keyword evidence="2" id="KW-1003">Cell membrane</keyword>
<keyword evidence="4 6" id="KW-1133">Transmembrane helix</keyword>
<evidence type="ECO:0000256" key="3">
    <source>
        <dbReference type="ARBA" id="ARBA00022692"/>
    </source>
</evidence>
<keyword evidence="3 6" id="KW-0812">Transmembrane</keyword>
<reference evidence="7 8" key="1">
    <citation type="journal article" date="2015" name="Infect. Genet. Evol.">
        <title>Genomic sequences of six botulinum neurotoxin-producing strains representing three clostridial species illustrate the mobility and diversity of botulinum neurotoxin genes.</title>
        <authorList>
            <person name="Smith T.J."/>
            <person name="Hill K.K."/>
            <person name="Xie G."/>
            <person name="Foley B.T."/>
            <person name="Williamson C.H."/>
            <person name="Foster J.T."/>
            <person name="Johnson S.L."/>
            <person name="Chertkov O."/>
            <person name="Teshima H."/>
            <person name="Gibbons H.S."/>
            <person name="Johnsky L.A."/>
            <person name="Karavis M.A."/>
            <person name="Smith L.A."/>
        </authorList>
    </citation>
    <scope>NUCLEOTIDE SEQUENCE [LARGE SCALE GENOMIC DNA]</scope>
    <source>
        <strain evidence="7">Sullivan</strain>
    </source>
</reference>
<feature type="transmembrane region" description="Helical" evidence="6">
    <location>
        <begin position="212"/>
        <end position="231"/>
    </location>
</feature>
<evidence type="ECO:0000256" key="5">
    <source>
        <dbReference type="ARBA" id="ARBA00023136"/>
    </source>
</evidence>
<evidence type="ECO:0000313" key="8">
    <source>
        <dbReference type="Proteomes" id="UP000030635"/>
    </source>
</evidence>
<feature type="transmembrane region" description="Helical" evidence="6">
    <location>
        <begin position="237"/>
        <end position="256"/>
    </location>
</feature>
<feature type="transmembrane region" description="Helical" evidence="6">
    <location>
        <begin position="450"/>
        <end position="470"/>
    </location>
</feature>
<dbReference type="Pfam" id="PF03606">
    <property type="entry name" value="DcuC"/>
    <property type="match status" value="1"/>
</dbReference>
<feature type="transmembrane region" description="Helical" evidence="6">
    <location>
        <begin position="297"/>
        <end position="316"/>
    </location>
</feature>
<dbReference type="RefSeq" id="WP_039312121.1">
    <property type="nucleotide sequence ID" value="NZ_CP006905.1"/>
</dbReference>
<evidence type="ECO:0000256" key="6">
    <source>
        <dbReference type="SAM" id="Phobius"/>
    </source>
</evidence>